<proteinExistence type="predicted"/>
<reference evidence="1" key="1">
    <citation type="submission" date="2009-11" db="EMBL/GenBank/DDBJ databases">
        <authorList>
            <consortium name="US DOE Joint Genome Institute (JGI-PGF)"/>
            <person name="Ottilar R."/>
            <person name="Schmutz J."/>
            <person name="Salamov A."/>
            <person name="Cheng J.F."/>
            <person name="Lucas S."/>
            <person name="Pitluck S."/>
            <person name="Gundlach H."/>
            <person name="Guo Y."/>
            <person name="Haberer G."/>
            <person name="Nasrallah J."/>
            <person name="Mayer K.F.X."/>
            <person name="van de Peer Y."/>
            <person name="Weigel D."/>
            <person name="Grigoriev I.V."/>
        </authorList>
    </citation>
    <scope>NUCLEOTIDE SEQUENCE</scope>
    <source>
        <strain evidence="1">Nigerian</strain>
    </source>
</reference>
<gene>
    <name evidence="1" type="ORF">XENTR_v90027655mg</name>
</gene>
<reference evidence="1" key="2">
    <citation type="journal article" date="2010" name="Science">
        <title>The genome of the Western clawed frog Xenopus tropicalis.</title>
        <authorList>
            <person name="Hellsten U."/>
            <person name="Harland R.M."/>
            <person name="Gilchrist M.J."/>
            <person name="Hendrix D."/>
            <person name="Jurka J."/>
            <person name="Kapitonov V."/>
            <person name="Ovcharenko I."/>
            <person name="Putnam N.H."/>
            <person name="Shu S."/>
            <person name="Taher L."/>
            <person name="Blitz I.L."/>
            <person name="Blumberg B."/>
            <person name="Dichmann D.S."/>
            <person name="Dubchak I."/>
            <person name="Amaya E."/>
            <person name="Detter J.C."/>
            <person name="Fletcher R."/>
            <person name="Gerhard D.S."/>
            <person name="Goodstein D."/>
            <person name="Graves T."/>
            <person name="Grigoriev I.V."/>
            <person name="Grimwood J."/>
            <person name="Kawashima T."/>
            <person name="Lindquist E."/>
            <person name="Lucas S.M."/>
            <person name="Mead P.E."/>
            <person name="Mitros T."/>
            <person name="Ogino H."/>
            <person name="Ohta Y."/>
            <person name="Poliakov A.V."/>
            <person name="Pollet N."/>
            <person name="Robert J."/>
            <person name="Salamov A."/>
            <person name="Sater A.K."/>
            <person name="Schmutz J."/>
            <person name="Terry A."/>
            <person name="Vize P.D."/>
            <person name="Warren W.C."/>
            <person name="Wells D."/>
            <person name="Wills A."/>
            <person name="Wilson R.K."/>
            <person name="Zimmerman L.B."/>
            <person name="Zorn A.M."/>
            <person name="Grainger R."/>
            <person name="Grammer T."/>
            <person name="Khokha M.K."/>
            <person name="Richardson P.M."/>
            <person name="Rokhsar D.S."/>
        </authorList>
    </citation>
    <scope>NUCLEOTIDE SEQUENCE [LARGE SCALE GENOMIC DNA]</scope>
    <source>
        <strain evidence="1">Nigerian</strain>
    </source>
</reference>
<accession>A0A1B8Y9X5</accession>
<sequence>MATCIYMMSNKQVDQGVHFTLRRQTANWQGTSSSVIVSLDHIYMENLLSLALLIHSDYICYII</sequence>
<evidence type="ECO:0000313" key="1">
    <source>
        <dbReference type="EMBL" id="OCA19799.1"/>
    </source>
</evidence>
<reference evidence="1" key="3">
    <citation type="submission" date="2016-05" db="EMBL/GenBank/DDBJ databases">
        <title>WGS assembly of Xenopus tropicalis.</title>
        <authorList>
            <person name="Sessions A."/>
            <person name="Jenkins J."/>
            <person name="Mitros T."/>
            <person name="Lyons J.T."/>
            <person name="Dichmann D.S."/>
            <person name="Robert J."/>
            <person name="Harland R.M."/>
            <person name="Rokhsar D.S."/>
        </authorList>
    </citation>
    <scope>NUCLEOTIDE SEQUENCE</scope>
    <source>
        <strain evidence="1">Nigerian</strain>
    </source>
</reference>
<organism evidence="1">
    <name type="scientific">Xenopus tropicalis</name>
    <name type="common">Western clawed frog</name>
    <name type="synonym">Silurana tropicalis</name>
    <dbReference type="NCBI Taxonomy" id="8364"/>
    <lineage>
        <taxon>Eukaryota</taxon>
        <taxon>Metazoa</taxon>
        <taxon>Chordata</taxon>
        <taxon>Craniata</taxon>
        <taxon>Vertebrata</taxon>
        <taxon>Euteleostomi</taxon>
        <taxon>Amphibia</taxon>
        <taxon>Batrachia</taxon>
        <taxon>Anura</taxon>
        <taxon>Pipoidea</taxon>
        <taxon>Pipidae</taxon>
        <taxon>Xenopodinae</taxon>
        <taxon>Xenopus</taxon>
        <taxon>Silurana</taxon>
    </lineage>
</organism>
<name>A0A1B8Y9X5_XENTR</name>
<dbReference type="AlphaFoldDB" id="A0A1B8Y9X5"/>
<dbReference type="EMBL" id="KV460367">
    <property type="protein sequence ID" value="OCA19799.1"/>
    <property type="molecule type" value="Genomic_DNA"/>
</dbReference>
<protein>
    <submittedName>
        <fullName evidence="1">Uncharacterized protein</fullName>
    </submittedName>
</protein>